<dbReference type="KEGG" id="mey:TM49_09375"/>
<dbReference type="STRING" id="1486262.TM49_09375"/>
<dbReference type="SMART" id="SM00382">
    <property type="entry name" value="AAA"/>
    <property type="match status" value="1"/>
</dbReference>
<dbReference type="PANTHER" id="PTHR47691">
    <property type="entry name" value="REGULATOR-RELATED"/>
    <property type="match status" value="1"/>
</dbReference>
<dbReference type="GO" id="GO:0003677">
    <property type="term" value="F:DNA binding"/>
    <property type="evidence" value="ECO:0007669"/>
    <property type="project" value="UniProtKB-UniRule"/>
</dbReference>
<evidence type="ECO:0000256" key="1">
    <source>
        <dbReference type="ARBA" id="ARBA00023125"/>
    </source>
</evidence>
<name>A0A0D5LPH4_MAREN</name>
<dbReference type="PROSITE" id="PS51755">
    <property type="entry name" value="OMPR_PHOB"/>
    <property type="match status" value="1"/>
</dbReference>
<dbReference type="GO" id="GO:0000160">
    <property type="term" value="P:phosphorelay signal transduction system"/>
    <property type="evidence" value="ECO:0007669"/>
    <property type="project" value="InterPro"/>
</dbReference>
<dbReference type="HOGENOM" id="CLU_004665_7_2_5"/>
<evidence type="ECO:0000313" key="6">
    <source>
        <dbReference type="Proteomes" id="UP000032611"/>
    </source>
</evidence>
<dbReference type="EMBL" id="CP010803">
    <property type="protein sequence ID" value="AJY45845.1"/>
    <property type="molecule type" value="Genomic_DNA"/>
</dbReference>
<organism evidence="5 6">
    <name type="scientific">Martelella endophytica</name>
    <dbReference type="NCBI Taxonomy" id="1486262"/>
    <lineage>
        <taxon>Bacteria</taxon>
        <taxon>Pseudomonadati</taxon>
        <taxon>Pseudomonadota</taxon>
        <taxon>Alphaproteobacteria</taxon>
        <taxon>Hyphomicrobiales</taxon>
        <taxon>Aurantimonadaceae</taxon>
        <taxon>Martelella</taxon>
    </lineage>
</organism>
<dbReference type="CDD" id="cd00383">
    <property type="entry name" value="trans_reg_C"/>
    <property type="match status" value="1"/>
</dbReference>
<dbReference type="GO" id="GO:0006355">
    <property type="term" value="P:regulation of DNA-templated transcription"/>
    <property type="evidence" value="ECO:0007669"/>
    <property type="project" value="InterPro"/>
</dbReference>
<dbReference type="RefSeq" id="WP_045680791.1">
    <property type="nucleotide sequence ID" value="NZ_CP010803.1"/>
</dbReference>
<feature type="domain" description="OmpR/PhoB-type" evidence="4">
    <location>
        <begin position="5"/>
        <end position="102"/>
    </location>
</feature>
<keyword evidence="1 2" id="KW-0238">DNA-binding</keyword>
<dbReference type="PANTHER" id="PTHR47691:SF3">
    <property type="entry name" value="HTH-TYPE TRANSCRIPTIONAL REGULATOR RV0890C-RELATED"/>
    <property type="match status" value="1"/>
</dbReference>
<dbReference type="Proteomes" id="UP000032611">
    <property type="component" value="Chromosome"/>
</dbReference>
<dbReference type="SMART" id="SM00862">
    <property type="entry name" value="Trans_reg_C"/>
    <property type="match status" value="1"/>
</dbReference>
<dbReference type="PATRIC" id="fig|1486262.3.peg.1939"/>
<evidence type="ECO:0000313" key="5">
    <source>
        <dbReference type="EMBL" id="AJY45845.1"/>
    </source>
</evidence>
<proteinExistence type="predicted"/>
<accession>A0A0D5LPH4</accession>
<feature type="region of interest" description="Disordered" evidence="3">
    <location>
        <begin position="474"/>
        <end position="508"/>
    </location>
</feature>
<dbReference type="InterPro" id="IPR003593">
    <property type="entry name" value="AAA+_ATPase"/>
</dbReference>
<dbReference type="SUPFAM" id="SSF52540">
    <property type="entry name" value="P-loop containing nucleoside triphosphate hydrolases"/>
    <property type="match status" value="1"/>
</dbReference>
<dbReference type="InterPro" id="IPR036388">
    <property type="entry name" value="WH-like_DNA-bd_sf"/>
</dbReference>
<dbReference type="SUPFAM" id="SSF46894">
    <property type="entry name" value="C-terminal effector domain of the bipartite response regulators"/>
    <property type="match status" value="1"/>
</dbReference>
<dbReference type="InterPro" id="IPR016032">
    <property type="entry name" value="Sig_transdc_resp-reg_C-effctor"/>
</dbReference>
<dbReference type="InterPro" id="IPR027417">
    <property type="entry name" value="P-loop_NTPase"/>
</dbReference>
<protein>
    <recommendedName>
        <fullName evidence="4">OmpR/PhoB-type domain-containing protein</fullName>
    </recommendedName>
</protein>
<dbReference type="Gene3D" id="1.10.10.10">
    <property type="entry name" value="Winged helix-like DNA-binding domain superfamily/Winged helix DNA-binding domain"/>
    <property type="match status" value="1"/>
</dbReference>
<evidence type="ECO:0000259" key="4">
    <source>
        <dbReference type="PROSITE" id="PS51755"/>
    </source>
</evidence>
<dbReference type="Gene3D" id="3.40.50.300">
    <property type="entry name" value="P-loop containing nucleotide triphosphate hydrolases"/>
    <property type="match status" value="1"/>
</dbReference>
<feature type="region of interest" description="Disordered" evidence="3">
    <location>
        <begin position="436"/>
        <end position="458"/>
    </location>
</feature>
<evidence type="ECO:0000256" key="3">
    <source>
        <dbReference type="SAM" id="MobiDB-lite"/>
    </source>
</evidence>
<dbReference type="OrthoDB" id="4473689at2"/>
<feature type="DNA-binding region" description="OmpR/PhoB-type" evidence="2">
    <location>
        <begin position="5"/>
        <end position="102"/>
    </location>
</feature>
<dbReference type="AlphaFoldDB" id="A0A0D5LPH4"/>
<gene>
    <name evidence="5" type="ORF">TM49_09375</name>
</gene>
<reference evidence="5 6" key="1">
    <citation type="journal article" date="2015" name="Genome Announc.">
        <title>Complete genome sequence of Martelella endophytica YC6887, which has antifungal activity associated with a halophyte.</title>
        <authorList>
            <person name="Khan A."/>
            <person name="Khan H."/>
            <person name="Chung E.J."/>
            <person name="Hossain M.T."/>
            <person name="Chung Y.R."/>
        </authorList>
    </citation>
    <scope>NUCLEOTIDE SEQUENCE [LARGE SCALE GENOMIC DNA]</scope>
    <source>
        <strain evidence="5">YC6887</strain>
    </source>
</reference>
<dbReference type="Pfam" id="PF00486">
    <property type="entry name" value="Trans_reg_C"/>
    <property type="match status" value="1"/>
</dbReference>
<keyword evidence="6" id="KW-1185">Reference proteome</keyword>
<evidence type="ECO:0000256" key="2">
    <source>
        <dbReference type="PROSITE-ProRule" id="PRU01091"/>
    </source>
</evidence>
<sequence>MTLHMEKIRFANFELNIPARQLSRDDQPIKIGSRAFDILSTLAARPGELIGKADLIATVWPDTIVSEGVLRVHMVALRKALGATATCPFVRAIPGRGYAFVAETETQPSPLAHDAADLKSVPILHGRDDTLADLEVLSGHGLISLVGPGGVGKTVVAQAFARRYSAAGADAVMIDLAEPDDTHHVAERVHAVLEQHPLTRGSRLLLVLDNCEQVIDQVARLAETMLAENPPTTLLVTSREPLRIAGEIVLRLRPLPLPGRSANAEEIAASPAVQLFLNRAGCSLPNRPTPGSSCLRQVTEIVRSLDGLPLALELAAGRAAELGLDDLLQRIERPLAILRHGRRTAPAYQQSMRASLQRSFARLTADEHALLSAISSLPETFSLADMRRAAPTLGEDHFDEAVRGLVSKSVIERSACGESYHLLALTRDYVRELHPPEGSPLKDVAGRSQVGNRPVKHPSAMQYLGLPISRSAAPTYRPGGLSLPDKPLSTLSPAQGGDNVTRAPPKPQ</sequence>
<dbReference type="InterPro" id="IPR001867">
    <property type="entry name" value="OmpR/PhoB-type_DNA-bd"/>
</dbReference>